<keyword evidence="3" id="KW-1003">Cell membrane</keyword>
<dbReference type="PANTHER" id="PTHR30151">
    <property type="entry name" value="ALKANE SULFONATE ABC TRANSPORTER-RELATED, MEMBRANE SUBUNIT"/>
    <property type="match status" value="1"/>
</dbReference>
<keyword evidence="6 7" id="KW-0472">Membrane</keyword>
<keyword evidence="4 7" id="KW-0812">Transmembrane</keyword>
<keyword evidence="10" id="KW-1185">Reference proteome</keyword>
<organism evidence="9 10">
    <name type="scientific">Allosaccharopolyspora coralli</name>
    <dbReference type="NCBI Taxonomy" id="2665642"/>
    <lineage>
        <taxon>Bacteria</taxon>
        <taxon>Bacillati</taxon>
        <taxon>Actinomycetota</taxon>
        <taxon>Actinomycetes</taxon>
        <taxon>Pseudonocardiales</taxon>
        <taxon>Pseudonocardiaceae</taxon>
        <taxon>Allosaccharopolyspora</taxon>
    </lineage>
</organism>
<dbReference type="PROSITE" id="PS50928">
    <property type="entry name" value="ABC_TM1"/>
    <property type="match status" value="1"/>
</dbReference>
<proteinExistence type="inferred from homology"/>
<dbReference type="GO" id="GO:0005886">
    <property type="term" value="C:plasma membrane"/>
    <property type="evidence" value="ECO:0007669"/>
    <property type="project" value="UniProtKB-SubCell"/>
</dbReference>
<feature type="transmembrane region" description="Helical" evidence="7">
    <location>
        <begin position="12"/>
        <end position="32"/>
    </location>
</feature>
<evidence type="ECO:0000256" key="3">
    <source>
        <dbReference type="ARBA" id="ARBA00022475"/>
    </source>
</evidence>
<evidence type="ECO:0000313" key="10">
    <source>
        <dbReference type="Proteomes" id="UP000371041"/>
    </source>
</evidence>
<dbReference type="AlphaFoldDB" id="A0A5Q3Q1Y0"/>
<sequence>MTTVVAAPRRALSGFVQRWTVVVVAVLLWQWAAAQIGSPFFPTPVAIVGSGVDAWFSGPLSQGLLTDAAFTEIVPSVTRLLTGWLVAAVLGVAGGLLLGRSQAALAYVGPLLSFMRAIPPPALVPVFLVLFSIGPRMQLATIVFGCVWPILLNSADGARSVDAVKVETARAFRLPRTYWILDVVLPSALPKIFAGLRISLALALIMMVISELVGATDGIGHAMQLAQYDFDYTRLWAGIVLLGVLGNLLNTALLAVERTVLGATRPPD</sequence>
<dbReference type="SUPFAM" id="SSF161098">
    <property type="entry name" value="MetI-like"/>
    <property type="match status" value="1"/>
</dbReference>
<evidence type="ECO:0000256" key="5">
    <source>
        <dbReference type="ARBA" id="ARBA00022989"/>
    </source>
</evidence>
<dbReference type="Pfam" id="PF00528">
    <property type="entry name" value="BPD_transp_1"/>
    <property type="match status" value="1"/>
</dbReference>
<feature type="domain" description="ABC transmembrane type-1" evidence="8">
    <location>
        <begin position="73"/>
        <end position="257"/>
    </location>
</feature>
<keyword evidence="2 7" id="KW-0813">Transport</keyword>
<evidence type="ECO:0000256" key="6">
    <source>
        <dbReference type="ARBA" id="ARBA00023136"/>
    </source>
</evidence>
<protein>
    <submittedName>
        <fullName evidence="9">ABC transporter permease subunit</fullName>
    </submittedName>
</protein>
<keyword evidence="5 7" id="KW-1133">Transmembrane helix</keyword>
<dbReference type="PANTHER" id="PTHR30151:SF0">
    <property type="entry name" value="ABC TRANSPORTER PERMEASE PROTEIN MJ0413-RELATED"/>
    <property type="match status" value="1"/>
</dbReference>
<evidence type="ECO:0000256" key="2">
    <source>
        <dbReference type="ARBA" id="ARBA00022448"/>
    </source>
</evidence>
<comment type="subcellular location">
    <subcellularLocation>
        <location evidence="1 7">Cell membrane</location>
        <topology evidence="1 7">Multi-pass membrane protein</topology>
    </subcellularLocation>
</comment>
<dbReference type="InterPro" id="IPR000515">
    <property type="entry name" value="MetI-like"/>
</dbReference>
<name>A0A5Q3Q1Y0_9PSEU</name>
<dbReference type="CDD" id="cd06261">
    <property type="entry name" value="TM_PBP2"/>
    <property type="match status" value="1"/>
</dbReference>
<dbReference type="InterPro" id="IPR035906">
    <property type="entry name" value="MetI-like_sf"/>
</dbReference>
<dbReference type="RefSeq" id="WP_154075160.1">
    <property type="nucleotide sequence ID" value="NZ_CP045929.1"/>
</dbReference>
<evidence type="ECO:0000256" key="4">
    <source>
        <dbReference type="ARBA" id="ARBA00022692"/>
    </source>
</evidence>
<dbReference type="GO" id="GO:0055085">
    <property type="term" value="P:transmembrane transport"/>
    <property type="evidence" value="ECO:0007669"/>
    <property type="project" value="InterPro"/>
</dbReference>
<dbReference type="Gene3D" id="1.10.3720.10">
    <property type="entry name" value="MetI-like"/>
    <property type="match status" value="1"/>
</dbReference>
<accession>A0A5Q3Q1Y0</accession>
<dbReference type="EMBL" id="CP045929">
    <property type="protein sequence ID" value="QGK68551.1"/>
    <property type="molecule type" value="Genomic_DNA"/>
</dbReference>
<evidence type="ECO:0000259" key="8">
    <source>
        <dbReference type="PROSITE" id="PS50928"/>
    </source>
</evidence>
<reference evidence="10" key="1">
    <citation type="submission" date="2019-11" db="EMBL/GenBank/DDBJ databases">
        <title>The complete genome sequence of Saccharopolyspora sp. E2A.</title>
        <authorList>
            <person name="Zhang G."/>
        </authorList>
    </citation>
    <scope>NUCLEOTIDE SEQUENCE [LARGE SCALE GENOMIC DNA]</scope>
    <source>
        <strain evidence="10">E2A</strain>
    </source>
</reference>
<feature type="transmembrane region" description="Helical" evidence="7">
    <location>
        <begin position="194"/>
        <end position="215"/>
    </location>
</feature>
<dbReference type="KEGG" id="sace:GIY23_02350"/>
<evidence type="ECO:0000313" key="9">
    <source>
        <dbReference type="EMBL" id="QGK68551.1"/>
    </source>
</evidence>
<comment type="similarity">
    <text evidence="7">Belongs to the binding-protein-dependent transport system permease family.</text>
</comment>
<evidence type="ECO:0000256" key="7">
    <source>
        <dbReference type="RuleBase" id="RU363032"/>
    </source>
</evidence>
<evidence type="ECO:0000256" key="1">
    <source>
        <dbReference type="ARBA" id="ARBA00004651"/>
    </source>
</evidence>
<feature type="transmembrane region" description="Helical" evidence="7">
    <location>
        <begin position="235"/>
        <end position="256"/>
    </location>
</feature>
<feature type="transmembrane region" description="Helical" evidence="7">
    <location>
        <begin position="111"/>
        <end position="131"/>
    </location>
</feature>
<feature type="transmembrane region" description="Helical" evidence="7">
    <location>
        <begin position="81"/>
        <end position="99"/>
    </location>
</feature>
<dbReference type="Proteomes" id="UP000371041">
    <property type="component" value="Chromosome"/>
</dbReference>
<gene>
    <name evidence="9" type="ORF">GIY23_02350</name>
</gene>